<dbReference type="AlphaFoldDB" id="A0AAN6Y5W7"/>
<evidence type="ECO:0000313" key="2">
    <source>
        <dbReference type="Proteomes" id="UP001301769"/>
    </source>
</evidence>
<protein>
    <recommendedName>
        <fullName evidence="3">Transposase</fullName>
    </recommendedName>
</protein>
<dbReference type="InterPro" id="IPR036388">
    <property type="entry name" value="WH-like_DNA-bd_sf"/>
</dbReference>
<feature type="non-terminal residue" evidence="1">
    <location>
        <position position="114"/>
    </location>
</feature>
<dbReference type="EMBL" id="MU858126">
    <property type="protein sequence ID" value="KAK4212475.1"/>
    <property type="molecule type" value="Genomic_DNA"/>
</dbReference>
<evidence type="ECO:0000313" key="1">
    <source>
        <dbReference type="EMBL" id="KAK4212475.1"/>
    </source>
</evidence>
<keyword evidence="2" id="KW-1185">Reference proteome</keyword>
<dbReference type="SUPFAM" id="SSF46689">
    <property type="entry name" value="Homeodomain-like"/>
    <property type="match status" value="1"/>
</dbReference>
<comment type="caution">
    <text evidence="1">The sequence shown here is derived from an EMBL/GenBank/DDBJ whole genome shotgun (WGS) entry which is preliminary data.</text>
</comment>
<accession>A0AAN6Y5W7</accession>
<name>A0AAN6Y5W7_9PEZI</name>
<gene>
    <name evidence="1" type="ORF">QBC37DRAFT_287928</name>
</gene>
<evidence type="ECO:0008006" key="3">
    <source>
        <dbReference type="Google" id="ProtNLM"/>
    </source>
</evidence>
<sequence>MLNLDHFIADLTANRGKNDELSPAARAVICTLVAVGRSQRSIASQFGISNSTVRTTLEHWKSHKTFDSKKRSGRKQVLSRAEKRYILLLVKKNRTLAKKALINAVGKKISYSTV</sequence>
<dbReference type="InterPro" id="IPR009057">
    <property type="entry name" value="Homeodomain-like_sf"/>
</dbReference>
<dbReference type="Proteomes" id="UP001301769">
    <property type="component" value="Unassembled WGS sequence"/>
</dbReference>
<dbReference type="Gene3D" id="1.10.10.10">
    <property type="entry name" value="Winged helix-like DNA-binding domain superfamily/Winged helix DNA-binding domain"/>
    <property type="match status" value="1"/>
</dbReference>
<organism evidence="1 2">
    <name type="scientific">Rhypophila decipiens</name>
    <dbReference type="NCBI Taxonomy" id="261697"/>
    <lineage>
        <taxon>Eukaryota</taxon>
        <taxon>Fungi</taxon>
        <taxon>Dikarya</taxon>
        <taxon>Ascomycota</taxon>
        <taxon>Pezizomycotina</taxon>
        <taxon>Sordariomycetes</taxon>
        <taxon>Sordariomycetidae</taxon>
        <taxon>Sordariales</taxon>
        <taxon>Naviculisporaceae</taxon>
        <taxon>Rhypophila</taxon>
    </lineage>
</organism>
<reference evidence="1" key="1">
    <citation type="journal article" date="2023" name="Mol. Phylogenet. Evol.">
        <title>Genome-scale phylogeny and comparative genomics of the fungal order Sordariales.</title>
        <authorList>
            <person name="Hensen N."/>
            <person name="Bonometti L."/>
            <person name="Westerberg I."/>
            <person name="Brannstrom I.O."/>
            <person name="Guillou S."/>
            <person name="Cros-Aarteil S."/>
            <person name="Calhoun S."/>
            <person name="Haridas S."/>
            <person name="Kuo A."/>
            <person name="Mondo S."/>
            <person name="Pangilinan J."/>
            <person name="Riley R."/>
            <person name="LaButti K."/>
            <person name="Andreopoulos B."/>
            <person name="Lipzen A."/>
            <person name="Chen C."/>
            <person name="Yan M."/>
            <person name="Daum C."/>
            <person name="Ng V."/>
            <person name="Clum A."/>
            <person name="Steindorff A."/>
            <person name="Ohm R.A."/>
            <person name="Martin F."/>
            <person name="Silar P."/>
            <person name="Natvig D.O."/>
            <person name="Lalanne C."/>
            <person name="Gautier V."/>
            <person name="Ament-Velasquez S.L."/>
            <person name="Kruys A."/>
            <person name="Hutchinson M.I."/>
            <person name="Powell A.J."/>
            <person name="Barry K."/>
            <person name="Miller A.N."/>
            <person name="Grigoriev I.V."/>
            <person name="Debuchy R."/>
            <person name="Gladieux P."/>
            <person name="Hiltunen Thoren M."/>
            <person name="Johannesson H."/>
        </authorList>
    </citation>
    <scope>NUCLEOTIDE SEQUENCE</scope>
    <source>
        <strain evidence="1">PSN293</strain>
    </source>
</reference>
<proteinExistence type="predicted"/>
<reference evidence="1" key="2">
    <citation type="submission" date="2023-05" db="EMBL/GenBank/DDBJ databases">
        <authorList>
            <consortium name="Lawrence Berkeley National Laboratory"/>
            <person name="Steindorff A."/>
            <person name="Hensen N."/>
            <person name="Bonometti L."/>
            <person name="Westerberg I."/>
            <person name="Brannstrom I.O."/>
            <person name="Guillou S."/>
            <person name="Cros-Aarteil S."/>
            <person name="Calhoun S."/>
            <person name="Haridas S."/>
            <person name="Kuo A."/>
            <person name="Mondo S."/>
            <person name="Pangilinan J."/>
            <person name="Riley R."/>
            <person name="Labutti K."/>
            <person name="Andreopoulos B."/>
            <person name="Lipzen A."/>
            <person name="Chen C."/>
            <person name="Yanf M."/>
            <person name="Daum C."/>
            <person name="Ng V."/>
            <person name="Clum A."/>
            <person name="Ohm R."/>
            <person name="Martin F."/>
            <person name="Silar P."/>
            <person name="Natvig D."/>
            <person name="Lalanne C."/>
            <person name="Gautier V."/>
            <person name="Ament-Velasquez S.L."/>
            <person name="Kruys A."/>
            <person name="Hutchinson M.I."/>
            <person name="Powell A.J."/>
            <person name="Barry K."/>
            <person name="Miller A.N."/>
            <person name="Grigoriev I.V."/>
            <person name="Debuchy R."/>
            <person name="Gladieux P."/>
            <person name="Thoren M.H."/>
            <person name="Johannesson H."/>
        </authorList>
    </citation>
    <scope>NUCLEOTIDE SEQUENCE</scope>
    <source>
        <strain evidence="1">PSN293</strain>
    </source>
</reference>